<evidence type="ECO:0000259" key="11">
    <source>
        <dbReference type="PROSITE" id="PS51184"/>
    </source>
</evidence>
<feature type="chain" id="PRO_5040401353" description="chymotrypsin" evidence="9">
    <location>
        <begin position="19"/>
        <end position="412"/>
    </location>
</feature>
<evidence type="ECO:0000313" key="12">
    <source>
        <dbReference type="EMBL" id="KAJ3601085.1"/>
    </source>
</evidence>
<dbReference type="PRINTS" id="PR00722">
    <property type="entry name" value="CHYMOTRYPSIN"/>
</dbReference>
<dbReference type="SUPFAM" id="SSF50494">
    <property type="entry name" value="Trypsin-like serine proteases"/>
    <property type="match status" value="1"/>
</dbReference>
<dbReference type="SUPFAM" id="SSF51197">
    <property type="entry name" value="Clavaminate synthase-like"/>
    <property type="match status" value="1"/>
</dbReference>
<evidence type="ECO:0000256" key="2">
    <source>
        <dbReference type="ARBA" id="ARBA00022525"/>
    </source>
</evidence>
<sequence>MQAILTGVLLALSLKVCGIAPLNLRIVGGEDAEAGTWPWQVSLHRNNFPFCGGSLITKDLILTAAHCFQGPGDLRVNLLVYLGRDTQQNSNPNEVSRTVSRIIVHPDYNDSPNNNDVCLLQLNMAVDFTDFITPVCLASSASSFPAGTQTWVTGWGTRLQEVQVPVVSNMRCSEQSSRSEVGLQDEGPCTIDVVDTTSLTHHNFLEHYAYRRPVILTGTTDNTKFRFLCSKTNLLGLFGDRRIRLSTANTHSYRKVDVSFQEYVDYLLKPQSADVLGSDTLYFFGDNNLTEWSPLLDHYQPPPFRLPGTSTAFSFGLAGPGTGVPFHWHGPGFSEVLYGRKRWFLYPPDQKPHFHPNRTTLSWLEETFPLLPPEEAPLQCTLRPGEVLFFPDRWWHATLNLDTSVFISTFLG</sequence>
<dbReference type="InterPro" id="IPR001314">
    <property type="entry name" value="Peptidase_S1A"/>
</dbReference>
<keyword evidence="2" id="KW-0964">Secreted</keyword>
<comment type="subcellular location">
    <subcellularLocation>
        <location evidence="1">Secreted</location>
        <location evidence="1">Extracellular space</location>
    </subcellularLocation>
</comment>
<feature type="domain" description="Peptidase S1" evidence="10">
    <location>
        <begin position="26"/>
        <end position="269"/>
    </location>
</feature>
<name>A0A9Q0E904_9TELE</name>
<protein>
    <recommendedName>
        <fullName evidence="8">chymotrypsin</fullName>
        <ecNumber evidence="8">3.4.21.1</ecNumber>
    </recommendedName>
</protein>
<dbReference type="InterPro" id="IPR043504">
    <property type="entry name" value="Peptidase_S1_PA_chymotrypsin"/>
</dbReference>
<gene>
    <name evidence="12" type="ORF">NHX12_032058</name>
</gene>
<dbReference type="PANTHER" id="PTHR24252">
    <property type="entry name" value="ACROSIN-RELATED"/>
    <property type="match status" value="1"/>
</dbReference>
<evidence type="ECO:0000256" key="4">
    <source>
        <dbReference type="ARBA" id="ARBA00022757"/>
    </source>
</evidence>
<keyword evidence="4" id="KW-0222">Digestion</keyword>
<keyword evidence="13" id="KW-1185">Reference proteome</keyword>
<feature type="signal peptide" evidence="9">
    <location>
        <begin position="1"/>
        <end position="18"/>
    </location>
</feature>
<dbReference type="GO" id="GO:0006508">
    <property type="term" value="P:proteolysis"/>
    <property type="evidence" value="ECO:0007669"/>
    <property type="project" value="UniProtKB-KW"/>
</dbReference>
<dbReference type="PANTHER" id="PTHR24252:SF7">
    <property type="entry name" value="HYALIN"/>
    <property type="match status" value="1"/>
</dbReference>
<keyword evidence="6" id="KW-0720">Serine protease</keyword>
<dbReference type="InterPro" id="IPR001254">
    <property type="entry name" value="Trypsin_dom"/>
</dbReference>
<feature type="domain" description="JmjC" evidence="11">
    <location>
        <begin position="278"/>
        <end position="412"/>
    </location>
</feature>
<evidence type="ECO:0000259" key="10">
    <source>
        <dbReference type="PROSITE" id="PS50240"/>
    </source>
</evidence>
<dbReference type="EMBL" id="JANIIK010000047">
    <property type="protein sequence ID" value="KAJ3601085.1"/>
    <property type="molecule type" value="Genomic_DNA"/>
</dbReference>
<dbReference type="Pfam" id="PF13621">
    <property type="entry name" value="Cupin_8"/>
    <property type="match status" value="1"/>
</dbReference>
<dbReference type="PROSITE" id="PS50240">
    <property type="entry name" value="TRYPSIN_DOM"/>
    <property type="match status" value="1"/>
</dbReference>
<dbReference type="PROSITE" id="PS51184">
    <property type="entry name" value="JMJC"/>
    <property type="match status" value="1"/>
</dbReference>
<dbReference type="FunFam" id="2.40.10.10:FF:000181">
    <property type="entry name" value="Chymotrypsinogen A"/>
    <property type="match status" value="1"/>
</dbReference>
<comment type="caution">
    <text evidence="12">The sequence shown here is derived from an EMBL/GenBank/DDBJ whole genome shotgun (WGS) entry which is preliminary data.</text>
</comment>
<dbReference type="CDD" id="cd00190">
    <property type="entry name" value="Tryp_SPc"/>
    <property type="match status" value="1"/>
</dbReference>
<evidence type="ECO:0000256" key="3">
    <source>
        <dbReference type="ARBA" id="ARBA00022670"/>
    </source>
</evidence>
<dbReference type="PROSITE" id="PS00134">
    <property type="entry name" value="TRYPSIN_HIS"/>
    <property type="match status" value="1"/>
</dbReference>
<dbReference type="InterPro" id="IPR003347">
    <property type="entry name" value="JmjC_dom"/>
</dbReference>
<dbReference type="InterPro" id="IPR041667">
    <property type="entry name" value="Cupin_8"/>
</dbReference>
<dbReference type="SMART" id="SM00020">
    <property type="entry name" value="Tryp_SPc"/>
    <property type="match status" value="1"/>
</dbReference>
<dbReference type="GO" id="GO:0007586">
    <property type="term" value="P:digestion"/>
    <property type="evidence" value="ECO:0007669"/>
    <property type="project" value="UniProtKB-KW"/>
</dbReference>
<dbReference type="Gene3D" id="2.40.10.10">
    <property type="entry name" value="Trypsin-like serine proteases"/>
    <property type="match status" value="2"/>
</dbReference>
<organism evidence="12 13">
    <name type="scientific">Muraenolepis orangiensis</name>
    <name type="common">Patagonian moray cod</name>
    <dbReference type="NCBI Taxonomy" id="630683"/>
    <lineage>
        <taxon>Eukaryota</taxon>
        <taxon>Metazoa</taxon>
        <taxon>Chordata</taxon>
        <taxon>Craniata</taxon>
        <taxon>Vertebrata</taxon>
        <taxon>Euteleostomi</taxon>
        <taxon>Actinopterygii</taxon>
        <taxon>Neopterygii</taxon>
        <taxon>Teleostei</taxon>
        <taxon>Neoteleostei</taxon>
        <taxon>Acanthomorphata</taxon>
        <taxon>Zeiogadaria</taxon>
        <taxon>Gadariae</taxon>
        <taxon>Gadiformes</taxon>
        <taxon>Muraenolepidoidei</taxon>
        <taxon>Muraenolepididae</taxon>
        <taxon>Muraenolepis</taxon>
    </lineage>
</organism>
<evidence type="ECO:0000313" key="13">
    <source>
        <dbReference type="Proteomes" id="UP001148018"/>
    </source>
</evidence>
<dbReference type="Proteomes" id="UP001148018">
    <property type="component" value="Unassembled WGS sequence"/>
</dbReference>
<accession>A0A9Q0E904</accession>
<keyword evidence="7" id="KW-1015">Disulfide bond</keyword>
<keyword evidence="5" id="KW-0378">Hydrolase</keyword>
<reference evidence="12" key="1">
    <citation type="submission" date="2022-07" db="EMBL/GenBank/DDBJ databases">
        <title>Chromosome-level genome of Muraenolepis orangiensis.</title>
        <authorList>
            <person name="Kim J."/>
        </authorList>
    </citation>
    <scope>NUCLEOTIDE SEQUENCE</scope>
    <source>
        <strain evidence="12">KU_S4_2022</strain>
        <tissue evidence="12">Muscle</tissue>
    </source>
</reference>
<dbReference type="GO" id="GO:0005576">
    <property type="term" value="C:extracellular region"/>
    <property type="evidence" value="ECO:0007669"/>
    <property type="project" value="UniProtKB-SubCell"/>
</dbReference>
<evidence type="ECO:0000256" key="9">
    <source>
        <dbReference type="SAM" id="SignalP"/>
    </source>
</evidence>
<keyword evidence="3" id="KW-0645">Protease</keyword>
<dbReference type="GO" id="GO:0004252">
    <property type="term" value="F:serine-type endopeptidase activity"/>
    <property type="evidence" value="ECO:0007669"/>
    <property type="project" value="UniProtKB-EC"/>
</dbReference>
<dbReference type="InterPro" id="IPR018114">
    <property type="entry name" value="TRYPSIN_HIS"/>
</dbReference>
<proteinExistence type="predicted"/>
<keyword evidence="9" id="KW-0732">Signal</keyword>
<dbReference type="AlphaFoldDB" id="A0A9Q0E904"/>
<evidence type="ECO:0000256" key="1">
    <source>
        <dbReference type="ARBA" id="ARBA00004239"/>
    </source>
</evidence>
<evidence type="ECO:0000256" key="7">
    <source>
        <dbReference type="ARBA" id="ARBA00023157"/>
    </source>
</evidence>
<dbReference type="Gene3D" id="2.60.120.650">
    <property type="entry name" value="Cupin"/>
    <property type="match status" value="1"/>
</dbReference>
<dbReference type="EC" id="3.4.21.1" evidence="8"/>
<evidence type="ECO:0000256" key="6">
    <source>
        <dbReference type="ARBA" id="ARBA00022825"/>
    </source>
</evidence>
<dbReference type="Pfam" id="PF00089">
    <property type="entry name" value="Trypsin"/>
    <property type="match status" value="1"/>
</dbReference>
<dbReference type="OrthoDB" id="438164at2759"/>
<evidence type="ECO:0000256" key="5">
    <source>
        <dbReference type="ARBA" id="ARBA00022801"/>
    </source>
</evidence>
<evidence type="ECO:0000256" key="8">
    <source>
        <dbReference type="ARBA" id="ARBA00044036"/>
    </source>
</evidence>
<dbReference type="InterPro" id="IPR009003">
    <property type="entry name" value="Peptidase_S1_PA"/>
</dbReference>